<evidence type="ECO:0000313" key="2">
    <source>
        <dbReference type="Proteomes" id="UP000254834"/>
    </source>
</evidence>
<reference evidence="1 2" key="1">
    <citation type="submission" date="2017-12" db="EMBL/GenBank/DDBJ databases">
        <title>Chromulinavorax destructans is a abundant pathogen of dominant heterotrophic picoflagllates.</title>
        <authorList>
            <person name="Deeg C.M."/>
            <person name="Zimmer M."/>
            <person name="Suttle C.A."/>
        </authorList>
    </citation>
    <scope>NUCLEOTIDE SEQUENCE [LARGE SCALE GENOMIC DNA]</scope>
    <source>
        <strain evidence="1 2">SeV1</strain>
    </source>
</reference>
<gene>
    <name evidence="1" type="ORF">C0J27_02890</name>
</gene>
<protein>
    <submittedName>
        <fullName evidence="1">Uncharacterized protein</fullName>
    </submittedName>
</protein>
<proteinExistence type="predicted"/>
<sequence length="84" mass="9394">MQPYKKTLNFNLVVDEKPVCKFCTSNFYDGDLPYIFYKNFGSIEAGGPDALFFKLKKRIAAAAAHISGDEHSDIVGPCNFVVRN</sequence>
<accession>A0A345ZBK9</accession>
<organism evidence="1 2">
    <name type="scientific">Candidatus Chromulinivorax destructor</name>
    <dbReference type="NCBI Taxonomy" id="2066483"/>
    <lineage>
        <taxon>Bacteria</taxon>
        <taxon>Candidatus Babelota</taxon>
        <taxon>Candidatus Babeliae</taxon>
        <taxon>Candidatus Babeliales</taxon>
        <taxon>Candidatus Chromulinivoraceae</taxon>
        <taxon>Candidatus Chromulinivorax</taxon>
    </lineage>
</organism>
<dbReference type="Proteomes" id="UP000254834">
    <property type="component" value="Chromosome"/>
</dbReference>
<name>A0A345ZBK9_9BACT</name>
<evidence type="ECO:0000313" key="1">
    <source>
        <dbReference type="EMBL" id="AXK60676.1"/>
    </source>
</evidence>
<dbReference type="EMBL" id="CP025544">
    <property type="protein sequence ID" value="AXK60676.1"/>
    <property type="molecule type" value="Genomic_DNA"/>
</dbReference>
<keyword evidence="2" id="KW-1185">Reference proteome</keyword>
<dbReference type="AlphaFoldDB" id="A0A345ZBK9"/>
<dbReference type="KEGG" id="cdes:C0J27_02890"/>